<evidence type="ECO:0000313" key="11">
    <source>
        <dbReference type="EMBL" id="KAF2070557.1"/>
    </source>
</evidence>
<dbReference type="GO" id="GO:0036503">
    <property type="term" value="P:ERAD pathway"/>
    <property type="evidence" value="ECO:0007669"/>
    <property type="project" value="TreeGrafter"/>
</dbReference>
<evidence type="ECO:0000256" key="8">
    <source>
        <dbReference type="PROSITE-ProRule" id="PRU00175"/>
    </source>
</evidence>
<evidence type="ECO:0000256" key="5">
    <source>
        <dbReference type="ARBA" id="ARBA00022833"/>
    </source>
</evidence>
<sequence length="318" mass="37069">MDTDIINKNNQTAKSYYDIEKDPNYRPLEGEHKGHEDLHSNILLYLLLWSICLQVILIFWKQHRPISFYKATLSFLWFYPLFYATYHVFYRFLIIFTLFNALFVYMYVLSTRNPIGRKTPKVVFSVFYILFLNSIVFSGLSVVVFFLFGHFEIPLFYSLYFGVMSRDLSELCSDKIANVLGLGGGKLLPTSQVSSSYCAICTTNLKDSSSFHNNLMISNISFKQSLESKFDRIMKKFFSQEPFELSCKHVFHEWCIRGWVIIGKKNCCPTCNEKCEIKLTKNPWDQQVLSWWGSLLDATRAGIILFSTSQAIVLIFDR</sequence>
<dbReference type="Proteomes" id="UP000695562">
    <property type="component" value="Unassembled WGS sequence"/>
</dbReference>
<dbReference type="PANTHER" id="PTHR13407">
    <property type="entry name" value="RNF121 PROTEIN"/>
    <property type="match status" value="1"/>
</dbReference>
<gene>
    <name evidence="11" type="ORF">CYY_008120</name>
</gene>
<dbReference type="PROSITE" id="PS50089">
    <property type="entry name" value="ZF_RING_2"/>
    <property type="match status" value="1"/>
</dbReference>
<dbReference type="InterPro" id="IPR040176">
    <property type="entry name" value="RNF121/RNF175"/>
</dbReference>
<keyword evidence="2 9" id="KW-0812">Transmembrane</keyword>
<evidence type="ECO:0000259" key="10">
    <source>
        <dbReference type="PROSITE" id="PS50089"/>
    </source>
</evidence>
<dbReference type="GO" id="GO:0008270">
    <property type="term" value="F:zinc ion binding"/>
    <property type="evidence" value="ECO:0007669"/>
    <property type="project" value="UniProtKB-KW"/>
</dbReference>
<evidence type="ECO:0000256" key="2">
    <source>
        <dbReference type="ARBA" id="ARBA00022692"/>
    </source>
</evidence>
<proteinExistence type="predicted"/>
<dbReference type="Gene3D" id="3.30.40.10">
    <property type="entry name" value="Zinc/RING finger domain, C3HC4 (zinc finger)"/>
    <property type="match status" value="1"/>
</dbReference>
<dbReference type="SUPFAM" id="SSF57850">
    <property type="entry name" value="RING/U-box"/>
    <property type="match status" value="1"/>
</dbReference>
<reference evidence="11" key="1">
    <citation type="submission" date="2020-01" db="EMBL/GenBank/DDBJ databases">
        <title>Development of genomics and gene disruption for Polysphondylium violaceum indicates a role for the polyketide synthase stlB in stalk morphogenesis.</title>
        <authorList>
            <person name="Narita B."/>
            <person name="Kawabe Y."/>
            <person name="Kin K."/>
            <person name="Saito T."/>
            <person name="Gibbs R."/>
            <person name="Kuspa A."/>
            <person name="Muzny D."/>
            <person name="Queller D."/>
            <person name="Richards S."/>
            <person name="Strassman J."/>
            <person name="Sucgang R."/>
            <person name="Worley K."/>
            <person name="Schaap P."/>
        </authorList>
    </citation>
    <scope>NUCLEOTIDE SEQUENCE</scope>
    <source>
        <strain evidence="11">QSvi11</strain>
    </source>
</reference>
<dbReference type="GO" id="GO:0005789">
    <property type="term" value="C:endoplasmic reticulum membrane"/>
    <property type="evidence" value="ECO:0007669"/>
    <property type="project" value="TreeGrafter"/>
</dbReference>
<comment type="subcellular location">
    <subcellularLocation>
        <location evidence="1">Membrane</location>
        <topology evidence="1">Multi-pass membrane protein</topology>
    </subcellularLocation>
</comment>
<dbReference type="InterPro" id="IPR013083">
    <property type="entry name" value="Znf_RING/FYVE/PHD"/>
</dbReference>
<dbReference type="PANTHER" id="PTHR13407:SF0">
    <property type="entry name" value="FI05221P"/>
    <property type="match status" value="1"/>
</dbReference>
<evidence type="ECO:0000313" key="12">
    <source>
        <dbReference type="Proteomes" id="UP000695562"/>
    </source>
</evidence>
<evidence type="ECO:0000256" key="1">
    <source>
        <dbReference type="ARBA" id="ARBA00004141"/>
    </source>
</evidence>
<keyword evidence="12" id="KW-1185">Reference proteome</keyword>
<organism evidence="11 12">
    <name type="scientific">Polysphondylium violaceum</name>
    <dbReference type="NCBI Taxonomy" id="133409"/>
    <lineage>
        <taxon>Eukaryota</taxon>
        <taxon>Amoebozoa</taxon>
        <taxon>Evosea</taxon>
        <taxon>Eumycetozoa</taxon>
        <taxon>Dictyostelia</taxon>
        <taxon>Dictyosteliales</taxon>
        <taxon>Dictyosteliaceae</taxon>
        <taxon>Polysphondylium</taxon>
    </lineage>
</organism>
<feature type="transmembrane region" description="Helical" evidence="9">
    <location>
        <begin position="92"/>
        <end position="110"/>
    </location>
</feature>
<comment type="caution">
    <text evidence="11">The sequence shown here is derived from an EMBL/GenBank/DDBJ whole genome shotgun (WGS) entry which is preliminary data.</text>
</comment>
<feature type="domain" description="RING-type" evidence="10">
    <location>
        <begin position="198"/>
        <end position="272"/>
    </location>
</feature>
<evidence type="ECO:0000256" key="9">
    <source>
        <dbReference type="SAM" id="Phobius"/>
    </source>
</evidence>
<keyword evidence="6 9" id="KW-1133">Transmembrane helix</keyword>
<dbReference type="AlphaFoldDB" id="A0A8J4PM46"/>
<dbReference type="InterPro" id="IPR001841">
    <property type="entry name" value="Znf_RING"/>
</dbReference>
<dbReference type="GO" id="GO:0061630">
    <property type="term" value="F:ubiquitin protein ligase activity"/>
    <property type="evidence" value="ECO:0007669"/>
    <property type="project" value="TreeGrafter"/>
</dbReference>
<evidence type="ECO:0000256" key="4">
    <source>
        <dbReference type="ARBA" id="ARBA00022771"/>
    </source>
</evidence>
<dbReference type="Pfam" id="PF00097">
    <property type="entry name" value="zf-C3HC4"/>
    <property type="match status" value="1"/>
</dbReference>
<keyword evidence="3" id="KW-0479">Metal-binding</keyword>
<dbReference type="GO" id="GO:0000139">
    <property type="term" value="C:Golgi membrane"/>
    <property type="evidence" value="ECO:0007669"/>
    <property type="project" value="TreeGrafter"/>
</dbReference>
<evidence type="ECO:0000256" key="3">
    <source>
        <dbReference type="ARBA" id="ARBA00022723"/>
    </source>
</evidence>
<evidence type="ECO:0000256" key="6">
    <source>
        <dbReference type="ARBA" id="ARBA00022989"/>
    </source>
</evidence>
<keyword evidence="7 9" id="KW-0472">Membrane</keyword>
<dbReference type="EMBL" id="AJWJ01000475">
    <property type="protein sequence ID" value="KAF2070557.1"/>
    <property type="molecule type" value="Genomic_DNA"/>
</dbReference>
<protein>
    <recommendedName>
        <fullName evidence="10">RING-type domain-containing protein</fullName>
    </recommendedName>
</protein>
<dbReference type="SMART" id="SM00184">
    <property type="entry name" value="RING"/>
    <property type="match status" value="1"/>
</dbReference>
<accession>A0A8J4PM46</accession>
<dbReference type="OrthoDB" id="446635at2759"/>
<keyword evidence="4 8" id="KW-0863">Zinc-finger</keyword>
<evidence type="ECO:0000256" key="7">
    <source>
        <dbReference type="ARBA" id="ARBA00023136"/>
    </source>
</evidence>
<keyword evidence="5" id="KW-0862">Zinc</keyword>
<feature type="transmembrane region" description="Helical" evidence="9">
    <location>
        <begin position="42"/>
        <end position="60"/>
    </location>
</feature>
<dbReference type="InterPro" id="IPR018957">
    <property type="entry name" value="Znf_C3HC4_RING-type"/>
</dbReference>
<name>A0A8J4PM46_9MYCE</name>
<feature type="transmembrane region" description="Helical" evidence="9">
    <location>
        <begin position="122"/>
        <end position="148"/>
    </location>
</feature>